<feature type="transmembrane region" description="Helical" evidence="6">
    <location>
        <begin position="305"/>
        <end position="327"/>
    </location>
</feature>
<dbReference type="Pfam" id="PF01943">
    <property type="entry name" value="Polysacc_synt"/>
    <property type="match status" value="1"/>
</dbReference>
<organism evidence="7 8">
    <name type="scientific">Limnoraphis robusta CCNP1315</name>
    <dbReference type="NCBI Taxonomy" id="3110306"/>
    <lineage>
        <taxon>Bacteria</taxon>
        <taxon>Bacillati</taxon>
        <taxon>Cyanobacteriota</taxon>
        <taxon>Cyanophyceae</taxon>
        <taxon>Oscillatoriophycideae</taxon>
        <taxon>Oscillatoriales</taxon>
        <taxon>Sirenicapillariaceae</taxon>
        <taxon>Limnoraphis</taxon>
    </lineage>
</organism>
<comment type="caution">
    <text evidence="7">The sequence shown here is derived from an EMBL/GenBank/DDBJ whole genome shotgun (WGS) entry which is preliminary data.</text>
</comment>
<sequence>MINFNNFKSKIISILEKPLFRGTLWMLGSRVIGIAMQAGYFVLIARTLGANNFGMFMGVSALAVILNPFSTLGSADLLIRDVSRDRSLFREGWANALLTTAVSGSCLIILALLTALYIFPQKIPPLAILLILASDLVGLALWNLSSGALIAVGLLKKAAQLQVCLNFSKLVAAILLAVGFQEPNVFVWSILYFLGNGITALVAILLVNKMVGFPGKPNLSKIKSNFNQGIYFSIGASADVVNASIDKTMLTSLATPNETGLYAAAYRLIEVAYIPLLSIFSSTYAKFFEQGKTGISGTLALAKRLVPIVIIYGIVACIGYWLFYPFIPYILGEEYQASTPVLLWLSPMPFLIGMQWIAADTLTGAGYQQIRGFITLCTAFFNVTINYFLIPIYSWKGATWATLASDSIKTLLLWGAVAFFYQQQVRQSDLKHKK</sequence>
<feature type="transmembrane region" description="Helical" evidence="6">
    <location>
        <begin position="339"/>
        <end position="358"/>
    </location>
</feature>
<evidence type="ECO:0000256" key="5">
    <source>
        <dbReference type="ARBA" id="ARBA00023136"/>
    </source>
</evidence>
<feature type="transmembrane region" description="Helical" evidence="6">
    <location>
        <begin position="186"/>
        <end position="207"/>
    </location>
</feature>
<dbReference type="PANTHER" id="PTHR30250">
    <property type="entry name" value="PST FAMILY PREDICTED COLANIC ACID TRANSPORTER"/>
    <property type="match status" value="1"/>
</dbReference>
<keyword evidence="5 6" id="KW-0472">Membrane</keyword>
<evidence type="ECO:0000256" key="3">
    <source>
        <dbReference type="ARBA" id="ARBA00022692"/>
    </source>
</evidence>
<evidence type="ECO:0000256" key="6">
    <source>
        <dbReference type="SAM" id="Phobius"/>
    </source>
</evidence>
<reference evidence="7 8" key="1">
    <citation type="submission" date="2023-12" db="EMBL/GenBank/DDBJ databases">
        <title>Baltic Sea Cyanobacteria.</title>
        <authorList>
            <person name="Delbaje E."/>
            <person name="Fewer D.P."/>
            <person name="Shishido T.K."/>
        </authorList>
    </citation>
    <scope>NUCLEOTIDE SEQUENCE [LARGE SCALE GENOMIC DNA]</scope>
    <source>
        <strain evidence="7 8">CCNP 1315</strain>
    </source>
</reference>
<evidence type="ECO:0000256" key="2">
    <source>
        <dbReference type="ARBA" id="ARBA00022475"/>
    </source>
</evidence>
<dbReference type="EMBL" id="JAYGHT010000078">
    <property type="protein sequence ID" value="MEA5520330.1"/>
    <property type="molecule type" value="Genomic_DNA"/>
</dbReference>
<keyword evidence="3 6" id="KW-0812">Transmembrane</keyword>
<feature type="transmembrane region" description="Helical" evidence="6">
    <location>
        <begin position="126"/>
        <end position="151"/>
    </location>
</feature>
<evidence type="ECO:0000313" key="7">
    <source>
        <dbReference type="EMBL" id="MEA5520330.1"/>
    </source>
</evidence>
<dbReference type="InterPro" id="IPR050833">
    <property type="entry name" value="Poly_Biosynth_Transport"/>
</dbReference>
<feature type="transmembrane region" description="Helical" evidence="6">
    <location>
        <begin position="24"/>
        <end position="43"/>
    </location>
</feature>
<accession>A0ABU5TZV1</accession>
<feature type="transmembrane region" description="Helical" evidence="6">
    <location>
        <begin position="163"/>
        <end position="180"/>
    </location>
</feature>
<feature type="transmembrane region" description="Helical" evidence="6">
    <location>
        <begin position="370"/>
        <end position="394"/>
    </location>
</feature>
<comment type="subcellular location">
    <subcellularLocation>
        <location evidence="1">Cell membrane</location>
        <topology evidence="1">Multi-pass membrane protein</topology>
    </subcellularLocation>
</comment>
<proteinExistence type="predicted"/>
<evidence type="ECO:0000256" key="4">
    <source>
        <dbReference type="ARBA" id="ARBA00022989"/>
    </source>
</evidence>
<name>A0ABU5TZV1_9CYAN</name>
<dbReference type="PANTHER" id="PTHR30250:SF11">
    <property type="entry name" value="O-ANTIGEN TRANSPORTER-RELATED"/>
    <property type="match status" value="1"/>
</dbReference>
<feature type="transmembrane region" description="Helical" evidence="6">
    <location>
        <begin position="55"/>
        <end position="75"/>
    </location>
</feature>
<dbReference type="Proteomes" id="UP001301728">
    <property type="component" value="Unassembled WGS sequence"/>
</dbReference>
<gene>
    <name evidence="7" type="ORF">VB854_15380</name>
</gene>
<dbReference type="InterPro" id="IPR002797">
    <property type="entry name" value="Polysacc_synth"/>
</dbReference>
<dbReference type="RefSeq" id="WP_323275738.1">
    <property type="nucleotide sequence ID" value="NZ_JAYGHT010000078.1"/>
</dbReference>
<dbReference type="CDD" id="cd13128">
    <property type="entry name" value="MATE_Wzx_like"/>
    <property type="match status" value="1"/>
</dbReference>
<feature type="transmembrane region" description="Helical" evidence="6">
    <location>
        <begin position="96"/>
        <end position="120"/>
    </location>
</feature>
<keyword evidence="8" id="KW-1185">Reference proteome</keyword>
<feature type="transmembrane region" description="Helical" evidence="6">
    <location>
        <begin position="265"/>
        <end position="285"/>
    </location>
</feature>
<keyword evidence="2" id="KW-1003">Cell membrane</keyword>
<evidence type="ECO:0000313" key="8">
    <source>
        <dbReference type="Proteomes" id="UP001301728"/>
    </source>
</evidence>
<evidence type="ECO:0000256" key="1">
    <source>
        <dbReference type="ARBA" id="ARBA00004651"/>
    </source>
</evidence>
<keyword evidence="4 6" id="KW-1133">Transmembrane helix</keyword>
<protein>
    <submittedName>
        <fullName evidence="7">Flippase</fullName>
    </submittedName>
</protein>
<feature type="transmembrane region" description="Helical" evidence="6">
    <location>
        <begin position="400"/>
        <end position="421"/>
    </location>
</feature>